<feature type="transmembrane region" description="Helical" evidence="6">
    <location>
        <begin position="36"/>
        <end position="55"/>
    </location>
</feature>
<dbReference type="AlphaFoldDB" id="A0A955LJV1"/>
<comment type="subcellular location">
    <subcellularLocation>
        <location evidence="1">Membrane</location>
        <topology evidence="1">Multi-pass membrane protein</topology>
    </subcellularLocation>
</comment>
<reference evidence="8" key="1">
    <citation type="submission" date="2020-04" db="EMBL/GenBank/DDBJ databases">
        <authorList>
            <person name="Zhang T."/>
        </authorList>
    </citation>
    <scope>NUCLEOTIDE SEQUENCE</scope>
    <source>
        <strain evidence="8">HKST-UBA03</strain>
    </source>
</reference>
<dbReference type="PANTHER" id="PTHR11972">
    <property type="entry name" value="NADPH OXIDASE"/>
    <property type="match status" value="1"/>
</dbReference>
<dbReference type="InterPro" id="IPR017927">
    <property type="entry name" value="FAD-bd_FR_type"/>
</dbReference>
<dbReference type="PROSITE" id="PS51384">
    <property type="entry name" value="FAD_FR"/>
    <property type="match status" value="1"/>
</dbReference>
<organism evidence="8 9">
    <name type="scientific">candidate division WWE3 bacterium</name>
    <dbReference type="NCBI Taxonomy" id="2053526"/>
    <lineage>
        <taxon>Bacteria</taxon>
        <taxon>Katanobacteria</taxon>
    </lineage>
</organism>
<accession>A0A955LJV1</accession>
<dbReference type="Gene3D" id="2.40.30.10">
    <property type="entry name" value="Translation factors"/>
    <property type="match status" value="1"/>
</dbReference>
<feature type="transmembrane region" description="Helical" evidence="6">
    <location>
        <begin position="149"/>
        <end position="174"/>
    </location>
</feature>
<keyword evidence="5 6" id="KW-0472">Membrane</keyword>
<dbReference type="GO" id="GO:0016175">
    <property type="term" value="F:superoxide-generating NAD(P)H oxidase activity"/>
    <property type="evidence" value="ECO:0007669"/>
    <property type="project" value="TreeGrafter"/>
</dbReference>
<evidence type="ECO:0000256" key="1">
    <source>
        <dbReference type="ARBA" id="ARBA00004141"/>
    </source>
</evidence>
<feature type="domain" description="FAD-binding FR-type" evidence="7">
    <location>
        <begin position="202"/>
        <end position="299"/>
    </location>
</feature>
<evidence type="ECO:0000313" key="9">
    <source>
        <dbReference type="Proteomes" id="UP000751518"/>
    </source>
</evidence>
<proteinExistence type="predicted"/>
<comment type="caution">
    <text evidence="8">The sequence shown here is derived from an EMBL/GenBank/DDBJ whole genome shotgun (WGS) entry which is preliminary data.</text>
</comment>
<dbReference type="InterPro" id="IPR017938">
    <property type="entry name" value="Riboflavin_synthase-like_b-brl"/>
</dbReference>
<keyword evidence="4" id="KW-0560">Oxidoreductase</keyword>
<evidence type="ECO:0000256" key="5">
    <source>
        <dbReference type="ARBA" id="ARBA00023136"/>
    </source>
</evidence>
<dbReference type="Pfam" id="PF00175">
    <property type="entry name" value="NAD_binding_1"/>
    <property type="match status" value="1"/>
</dbReference>
<evidence type="ECO:0000259" key="7">
    <source>
        <dbReference type="PROSITE" id="PS51384"/>
    </source>
</evidence>
<dbReference type="InterPro" id="IPR001433">
    <property type="entry name" value="OxRdtase_FAD/NAD-bd"/>
</dbReference>
<feature type="transmembrane region" description="Helical" evidence="6">
    <location>
        <begin position="7"/>
        <end position="24"/>
    </location>
</feature>
<dbReference type="Gene3D" id="3.40.50.80">
    <property type="entry name" value="Nucleotide-binding domain of ferredoxin-NADP reductase (FNR) module"/>
    <property type="match status" value="1"/>
</dbReference>
<dbReference type="SUPFAM" id="SSF52343">
    <property type="entry name" value="Ferredoxin reductase-like, C-terminal NADP-linked domain"/>
    <property type="match status" value="1"/>
</dbReference>
<dbReference type="PANTHER" id="PTHR11972:SF69">
    <property type="entry name" value="FERRIC REDUCTION OXIDASE 6-RELATED"/>
    <property type="match status" value="1"/>
</dbReference>
<sequence length="429" mass="49156">MKKDEKIIYSAVLISLLPFTYLFTKSGSLNNDLIYTIGNVSGYMGAIFLLWEFVLGNRTITKFFNPDYTLSIRIHIVLGVYGAALILVHPILEMLAYLQNLAFIFIPSLASSIDLYYTYGRIAFLLFLLTWVTSTLARDKIKYRPWLYIHYVTYPLMALVFLHALKIGTFFNAFVWLNTYWYFLALTFIAVLIIRVLEILNLLKNRYVVVRNELASDNIWLLRIKPIGGFNVPNVGQFFYIKKSFIGESHPFSVTEFDESTGYMTFGYEAIGKFTNALSGVKPGQALYLDGPYGSFTKEGHDKDSAKIVIAGGIGVTPFVELIRRYSGEKTYLFYCNRYFKNAVYHNEFQQILGMRYFDLISREKVSISDCVLNCRFSLEVMKQLLPEDVYNTAKIFICGSPTFVDGITQTLQDGGVEAERIFFEDLGF</sequence>
<dbReference type="GO" id="GO:0005886">
    <property type="term" value="C:plasma membrane"/>
    <property type="evidence" value="ECO:0007669"/>
    <property type="project" value="TreeGrafter"/>
</dbReference>
<dbReference type="Proteomes" id="UP000751518">
    <property type="component" value="Unassembled WGS sequence"/>
</dbReference>
<evidence type="ECO:0000256" key="3">
    <source>
        <dbReference type="ARBA" id="ARBA00022989"/>
    </source>
</evidence>
<feature type="transmembrane region" description="Helical" evidence="6">
    <location>
        <begin position="180"/>
        <end position="197"/>
    </location>
</feature>
<dbReference type="SUPFAM" id="SSF63380">
    <property type="entry name" value="Riboflavin synthase domain-like"/>
    <property type="match status" value="1"/>
</dbReference>
<feature type="transmembrane region" description="Helical" evidence="6">
    <location>
        <begin position="76"/>
        <end position="98"/>
    </location>
</feature>
<protein>
    <submittedName>
        <fullName evidence="8">Ferric reductase-like transmembrane domain-containing protein</fullName>
    </submittedName>
</protein>
<dbReference type="Pfam" id="PF01794">
    <property type="entry name" value="Ferric_reduct"/>
    <property type="match status" value="1"/>
</dbReference>
<evidence type="ECO:0000313" key="8">
    <source>
        <dbReference type="EMBL" id="MCA9391955.1"/>
    </source>
</evidence>
<gene>
    <name evidence="8" type="ORF">KC614_01995</name>
</gene>
<dbReference type="InterPro" id="IPR039261">
    <property type="entry name" value="FNR_nucleotide-bd"/>
</dbReference>
<dbReference type="InterPro" id="IPR013130">
    <property type="entry name" value="Fe3_Rdtase_TM_dom"/>
</dbReference>
<keyword evidence="2 6" id="KW-0812">Transmembrane</keyword>
<reference evidence="8" key="2">
    <citation type="journal article" date="2021" name="Microbiome">
        <title>Successional dynamics and alternative stable states in a saline activated sludge microbial community over 9 years.</title>
        <authorList>
            <person name="Wang Y."/>
            <person name="Ye J."/>
            <person name="Ju F."/>
            <person name="Liu L."/>
            <person name="Boyd J.A."/>
            <person name="Deng Y."/>
            <person name="Parks D.H."/>
            <person name="Jiang X."/>
            <person name="Yin X."/>
            <person name="Woodcroft B.J."/>
            <person name="Tyson G.W."/>
            <person name="Hugenholtz P."/>
            <person name="Polz M.F."/>
            <person name="Zhang T."/>
        </authorList>
    </citation>
    <scope>NUCLEOTIDE SEQUENCE</scope>
    <source>
        <strain evidence="8">HKST-UBA03</strain>
    </source>
</reference>
<dbReference type="EMBL" id="JAGQKZ010000011">
    <property type="protein sequence ID" value="MCA9391955.1"/>
    <property type="molecule type" value="Genomic_DNA"/>
</dbReference>
<evidence type="ECO:0000256" key="4">
    <source>
        <dbReference type="ARBA" id="ARBA00023002"/>
    </source>
</evidence>
<name>A0A955LJV1_UNCKA</name>
<evidence type="ECO:0000256" key="6">
    <source>
        <dbReference type="SAM" id="Phobius"/>
    </source>
</evidence>
<evidence type="ECO:0000256" key="2">
    <source>
        <dbReference type="ARBA" id="ARBA00022692"/>
    </source>
</evidence>
<dbReference type="InterPro" id="IPR050369">
    <property type="entry name" value="RBOH/FRE"/>
</dbReference>
<feature type="transmembrane region" description="Helical" evidence="6">
    <location>
        <begin position="118"/>
        <end position="137"/>
    </location>
</feature>
<keyword evidence="3 6" id="KW-1133">Transmembrane helix</keyword>